<dbReference type="InterPro" id="IPR044855">
    <property type="entry name" value="CoA-Trfase_III_dom3_sf"/>
</dbReference>
<evidence type="ECO:0000256" key="1">
    <source>
        <dbReference type="ARBA" id="ARBA00022679"/>
    </source>
</evidence>
<dbReference type="InterPro" id="IPR023606">
    <property type="entry name" value="CoA-Trfase_III_dom_1_sf"/>
</dbReference>
<evidence type="ECO:0000313" key="3">
    <source>
        <dbReference type="Proteomes" id="UP000318405"/>
    </source>
</evidence>
<dbReference type="SUPFAM" id="SSF89796">
    <property type="entry name" value="CoA-transferase family III (CaiB/BaiF)"/>
    <property type="match status" value="1"/>
</dbReference>
<accession>A0A556APL9</accession>
<dbReference type="Pfam" id="PF02515">
    <property type="entry name" value="CoA_transf_3"/>
    <property type="match status" value="1"/>
</dbReference>
<reference evidence="2 3" key="1">
    <citation type="submission" date="2019-07" db="EMBL/GenBank/DDBJ databases">
        <title>Qingshengfaniella alkalisoli gen. nov., sp. nov., isolated from saline soil.</title>
        <authorList>
            <person name="Xu L."/>
            <person name="Huang X.-X."/>
            <person name="Sun J.-Q."/>
        </authorList>
    </citation>
    <scope>NUCLEOTIDE SEQUENCE [LARGE SCALE GENOMIC DNA]</scope>
    <source>
        <strain evidence="2 3">DSM 27279</strain>
    </source>
</reference>
<dbReference type="PANTHER" id="PTHR48207">
    <property type="entry name" value="SUCCINATE--HYDROXYMETHYLGLUTARATE COA-TRANSFERASE"/>
    <property type="match status" value="1"/>
</dbReference>
<organism evidence="2 3">
    <name type="scientific">Verticiella sediminum</name>
    <dbReference type="NCBI Taxonomy" id="1247510"/>
    <lineage>
        <taxon>Bacteria</taxon>
        <taxon>Pseudomonadati</taxon>
        <taxon>Pseudomonadota</taxon>
        <taxon>Betaproteobacteria</taxon>
        <taxon>Burkholderiales</taxon>
        <taxon>Alcaligenaceae</taxon>
        <taxon>Verticiella</taxon>
    </lineage>
</organism>
<dbReference type="RefSeq" id="WP_143948484.1">
    <property type="nucleotide sequence ID" value="NZ_BAABMB010000001.1"/>
</dbReference>
<gene>
    <name evidence="2" type="ORF">FOZ76_11900</name>
</gene>
<name>A0A556APL9_9BURK</name>
<keyword evidence="1 2" id="KW-0808">Transferase</keyword>
<dbReference type="GO" id="GO:0008410">
    <property type="term" value="F:CoA-transferase activity"/>
    <property type="evidence" value="ECO:0007669"/>
    <property type="project" value="TreeGrafter"/>
</dbReference>
<dbReference type="Proteomes" id="UP000318405">
    <property type="component" value="Unassembled WGS sequence"/>
</dbReference>
<sequence length="402" mass="43813">MSGPLSGVRVVDMTTVLMGPYATQLLGDLGADIIKVEPPAGDTVRTIGPARNAGMSAIFLNCNRNKRSVVLDLKLDDGRDALLKLVARADVLIYNVRPQAMRRLGLDYEDVAAVNPSLLYVGVYGYGQQGPYADKPAYDDLIQGAVGLPMLGALAGADEPRYVPNAMVDRIVGIHAANAVSAALFERSRSGAGQRIDVPMFETMAAFVLGDHLNGQTFDPPLAPAGYARLLNEYRRPYATQDGHVCVLMYNDKQWRRFFALVGQAALLENDARFSTIASRTENIRELYRLVADIMRTRTTAAWIEALEAADIPVMPMHTLESLLEDRHLAAVDFFTVAEHPSEGRLRQMAPVAQWSRTSPGVFRQAPRLGEHGLEVLREAGLSDAQIAALEKSGATRLETGP</sequence>
<dbReference type="AlphaFoldDB" id="A0A556APL9"/>
<dbReference type="InterPro" id="IPR003673">
    <property type="entry name" value="CoA-Trfase_fam_III"/>
</dbReference>
<dbReference type="Gene3D" id="3.30.1540.10">
    <property type="entry name" value="formyl-coa transferase, domain 3"/>
    <property type="match status" value="1"/>
</dbReference>
<dbReference type="EMBL" id="VLTJ01000023">
    <property type="protein sequence ID" value="TSH94838.1"/>
    <property type="molecule type" value="Genomic_DNA"/>
</dbReference>
<comment type="caution">
    <text evidence="2">The sequence shown here is derived from an EMBL/GenBank/DDBJ whole genome shotgun (WGS) entry which is preliminary data.</text>
</comment>
<dbReference type="PANTHER" id="PTHR48207:SF4">
    <property type="entry name" value="BLL6097 PROTEIN"/>
    <property type="match status" value="1"/>
</dbReference>
<dbReference type="InterPro" id="IPR050483">
    <property type="entry name" value="CoA-transferase_III_domain"/>
</dbReference>
<proteinExistence type="predicted"/>
<dbReference type="OrthoDB" id="5294844at2"/>
<keyword evidence="3" id="KW-1185">Reference proteome</keyword>
<evidence type="ECO:0000313" key="2">
    <source>
        <dbReference type="EMBL" id="TSH94838.1"/>
    </source>
</evidence>
<dbReference type="Gene3D" id="3.40.50.10540">
    <property type="entry name" value="Crotonobetainyl-coa:carnitine coa-transferase, domain 1"/>
    <property type="match status" value="1"/>
</dbReference>
<protein>
    <submittedName>
        <fullName evidence="2">CoA transferase</fullName>
    </submittedName>
</protein>